<evidence type="ECO:0000256" key="1">
    <source>
        <dbReference type="ARBA" id="ARBA00022630"/>
    </source>
</evidence>
<dbReference type="AlphaFoldDB" id="A0A0C2ZJI2"/>
<proteinExistence type="predicted"/>
<name>A0A0C2ZJI2_9AGAM</name>
<protein>
    <recommendedName>
        <fullName evidence="6">FAD/NAD(P)-binding domain-containing protein</fullName>
    </recommendedName>
</protein>
<organism evidence="4 5">
    <name type="scientific">Scleroderma citrinum Foug A</name>
    <dbReference type="NCBI Taxonomy" id="1036808"/>
    <lineage>
        <taxon>Eukaryota</taxon>
        <taxon>Fungi</taxon>
        <taxon>Dikarya</taxon>
        <taxon>Basidiomycota</taxon>
        <taxon>Agaricomycotina</taxon>
        <taxon>Agaricomycetes</taxon>
        <taxon>Agaricomycetidae</taxon>
        <taxon>Boletales</taxon>
        <taxon>Sclerodermatineae</taxon>
        <taxon>Sclerodermataceae</taxon>
        <taxon>Scleroderma</taxon>
    </lineage>
</organism>
<keyword evidence="3" id="KW-0560">Oxidoreductase</keyword>
<accession>A0A0C2ZJI2</accession>
<dbReference type="InterPro" id="IPR020946">
    <property type="entry name" value="Flavin_mOase-like"/>
</dbReference>
<evidence type="ECO:0000313" key="5">
    <source>
        <dbReference type="Proteomes" id="UP000053989"/>
    </source>
</evidence>
<keyword evidence="1" id="KW-0285">Flavoprotein</keyword>
<dbReference type="Gene3D" id="3.50.50.60">
    <property type="entry name" value="FAD/NAD(P)-binding domain"/>
    <property type="match status" value="2"/>
</dbReference>
<dbReference type="PRINTS" id="PR00411">
    <property type="entry name" value="PNDRDTASEI"/>
</dbReference>
<dbReference type="GO" id="GO:0050660">
    <property type="term" value="F:flavin adenine dinucleotide binding"/>
    <property type="evidence" value="ECO:0007669"/>
    <property type="project" value="InterPro"/>
</dbReference>
<dbReference type="InterPro" id="IPR032710">
    <property type="entry name" value="NTF2-like_dom_sf"/>
</dbReference>
<evidence type="ECO:0000313" key="4">
    <source>
        <dbReference type="EMBL" id="KIM52897.1"/>
    </source>
</evidence>
<evidence type="ECO:0000256" key="2">
    <source>
        <dbReference type="ARBA" id="ARBA00022827"/>
    </source>
</evidence>
<reference evidence="5" key="2">
    <citation type="submission" date="2015-01" db="EMBL/GenBank/DDBJ databases">
        <title>Evolutionary Origins and Diversification of the Mycorrhizal Mutualists.</title>
        <authorList>
            <consortium name="DOE Joint Genome Institute"/>
            <consortium name="Mycorrhizal Genomics Consortium"/>
            <person name="Kohler A."/>
            <person name="Kuo A."/>
            <person name="Nagy L.G."/>
            <person name="Floudas D."/>
            <person name="Copeland A."/>
            <person name="Barry K.W."/>
            <person name="Cichocki N."/>
            <person name="Veneault-Fourrey C."/>
            <person name="LaButti K."/>
            <person name="Lindquist E.A."/>
            <person name="Lipzen A."/>
            <person name="Lundell T."/>
            <person name="Morin E."/>
            <person name="Murat C."/>
            <person name="Riley R."/>
            <person name="Ohm R."/>
            <person name="Sun H."/>
            <person name="Tunlid A."/>
            <person name="Henrissat B."/>
            <person name="Grigoriev I.V."/>
            <person name="Hibbett D.S."/>
            <person name="Martin F."/>
        </authorList>
    </citation>
    <scope>NUCLEOTIDE SEQUENCE [LARGE SCALE GENOMIC DNA]</scope>
    <source>
        <strain evidence="5">Foug A</strain>
    </source>
</reference>
<dbReference type="InterPro" id="IPR036188">
    <property type="entry name" value="FAD/NAD-bd_sf"/>
</dbReference>
<dbReference type="HOGENOM" id="CLU_015676_1_0_1"/>
<dbReference type="GO" id="GO:0004499">
    <property type="term" value="F:N,N-dimethylaniline monooxygenase activity"/>
    <property type="evidence" value="ECO:0007669"/>
    <property type="project" value="InterPro"/>
</dbReference>
<dbReference type="InParanoid" id="A0A0C2ZJI2"/>
<keyword evidence="5" id="KW-1185">Reference proteome</keyword>
<reference evidence="4 5" key="1">
    <citation type="submission" date="2014-04" db="EMBL/GenBank/DDBJ databases">
        <authorList>
            <consortium name="DOE Joint Genome Institute"/>
            <person name="Kuo A."/>
            <person name="Kohler A."/>
            <person name="Nagy L.G."/>
            <person name="Floudas D."/>
            <person name="Copeland A."/>
            <person name="Barry K.W."/>
            <person name="Cichocki N."/>
            <person name="Veneault-Fourrey C."/>
            <person name="LaButti K."/>
            <person name="Lindquist E.A."/>
            <person name="Lipzen A."/>
            <person name="Lundell T."/>
            <person name="Morin E."/>
            <person name="Murat C."/>
            <person name="Sun H."/>
            <person name="Tunlid A."/>
            <person name="Henrissat B."/>
            <person name="Grigoriev I.V."/>
            <person name="Hibbett D.S."/>
            <person name="Martin F."/>
            <person name="Nordberg H.P."/>
            <person name="Cantor M.N."/>
            <person name="Hua S.X."/>
        </authorList>
    </citation>
    <scope>NUCLEOTIDE SEQUENCE [LARGE SCALE GENOMIC DNA]</scope>
    <source>
        <strain evidence="4 5">Foug A</strain>
    </source>
</reference>
<dbReference type="SUPFAM" id="SSF51905">
    <property type="entry name" value="FAD/NAD(P)-binding domain"/>
    <property type="match status" value="1"/>
</dbReference>
<dbReference type="Gene3D" id="3.10.450.50">
    <property type="match status" value="1"/>
</dbReference>
<evidence type="ECO:0000256" key="3">
    <source>
        <dbReference type="ARBA" id="ARBA00023002"/>
    </source>
</evidence>
<dbReference type="SUPFAM" id="SSF54427">
    <property type="entry name" value="NTF2-like"/>
    <property type="match status" value="1"/>
</dbReference>
<dbReference type="PANTHER" id="PTHR43539:SF68">
    <property type="entry name" value="FLAVIN-BINDING MONOOXYGENASE-LIKE PROTEIN (AFU_ORTHOLOGUE AFUA_4G09220)"/>
    <property type="match status" value="1"/>
</dbReference>
<sequence length="610" mass="68070">MTVVQAPARSLPTLQRLGSTVDPNIDVQAVAKAWFIRFADAMSSKDVAGILDLIVDDAFWRDILALTWDFHTYEGRDSVKQFLTDQLPKFDLAAFKLREELVMLNRSYEDLVWIMGIFSFDTTVGHATGIFRLVPLADGTWKAHGVFTNLDDLKDFPEKTGFLRNHEPNHGKWASLREREQEFLDEEPGVLIIGGGQSGLDVAARLKMLGINSLIVERHDRIGDNWRTRYAALCLHDTVWYDHLPYLPFPSSWPVYTPALKMANWLESYAQSLELNVWTSATVLSVEPGTKDKRWSVRVVRGDGRERIFEVNHVVFATGFGNGKPRMPNIPGQEEFKGQVLHSTQHNVASDQLGKKVAVVGSCTSAHDICSDYADHGIDVTMVQRGPTYVMSTKEGVTRIIGALYREDGPPTDLADRISASFPNNFVRLLHQRVTKDIAEADKDILDGLRKVGFKLTFGKDGSGLMELLWTKLGGYYFDVGASQKIIDGKIKLKSDGPIARFTPTGLLFEDGSTLDADVVLFATGYGDARETYLGLLPENLHDAVTPVWGLNEEGEPPSLWREIGGRGPEGKKLAGLWSILGNLAMCRFHSKHIALQIKAYEEGIFGERY</sequence>
<dbReference type="Pfam" id="PF00743">
    <property type="entry name" value="FMO-like"/>
    <property type="match status" value="1"/>
</dbReference>
<dbReference type="STRING" id="1036808.A0A0C2ZJI2"/>
<evidence type="ECO:0008006" key="6">
    <source>
        <dbReference type="Google" id="ProtNLM"/>
    </source>
</evidence>
<keyword evidence="2" id="KW-0274">FAD</keyword>
<dbReference type="GO" id="GO:0050661">
    <property type="term" value="F:NADP binding"/>
    <property type="evidence" value="ECO:0007669"/>
    <property type="project" value="InterPro"/>
</dbReference>
<dbReference type="OrthoDB" id="74360at2759"/>
<gene>
    <name evidence="4" type="ORF">SCLCIDRAFT_1223398</name>
</gene>
<dbReference type="PANTHER" id="PTHR43539">
    <property type="entry name" value="FLAVIN-BINDING MONOOXYGENASE-LIKE PROTEIN (AFU_ORTHOLOGUE AFUA_4G09220)"/>
    <property type="match status" value="1"/>
</dbReference>
<dbReference type="InterPro" id="IPR050982">
    <property type="entry name" value="Auxin_biosynth/cation_transpt"/>
</dbReference>
<dbReference type="Proteomes" id="UP000053989">
    <property type="component" value="Unassembled WGS sequence"/>
</dbReference>
<dbReference type="EMBL" id="KN822196">
    <property type="protein sequence ID" value="KIM52897.1"/>
    <property type="molecule type" value="Genomic_DNA"/>
</dbReference>